<reference evidence="2 3" key="1">
    <citation type="submission" date="2012-02" db="EMBL/GenBank/DDBJ databases">
        <title>Whole genome shotgun sequence of Gordonia sputi NBRC 100414.</title>
        <authorList>
            <person name="Yoshida I."/>
            <person name="Hosoyama A."/>
            <person name="Tsuchikane K."/>
            <person name="Katsumata H."/>
            <person name="Yamazaki S."/>
            <person name="Fujita N."/>
        </authorList>
    </citation>
    <scope>NUCLEOTIDE SEQUENCE [LARGE SCALE GENOMIC DNA]</scope>
    <source>
        <strain evidence="2 3">NBRC 100414</strain>
    </source>
</reference>
<evidence type="ECO:0000259" key="1">
    <source>
        <dbReference type="PROSITE" id="PS50943"/>
    </source>
</evidence>
<proteinExistence type="predicted"/>
<name>H5TUQ4_9ACTN</name>
<accession>H5TUQ4</accession>
<evidence type="ECO:0000313" key="3">
    <source>
        <dbReference type="Proteomes" id="UP000005845"/>
    </source>
</evidence>
<dbReference type="PROSITE" id="PS50943">
    <property type="entry name" value="HTH_CROC1"/>
    <property type="match status" value="1"/>
</dbReference>
<dbReference type="Proteomes" id="UP000005845">
    <property type="component" value="Unassembled WGS sequence"/>
</dbReference>
<dbReference type="CDD" id="cd00093">
    <property type="entry name" value="HTH_XRE"/>
    <property type="match status" value="1"/>
</dbReference>
<gene>
    <name evidence="2" type="ORF">GOSPT_004_00270</name>
</gene>
<dbReference type="eggNOG" id="ENOG5031WDR">
    <property type="taxonomic scope" value="Bacteria"/>
</dbReference>
<organism evidence="2 3">
    <name type="scientific">Gordonia sputi NBRC 100414</name>
    <dbReference type="NCBI Taxonomy" id="1089453"/>
    <lineage>
        <taxon>Bacteria</taxon>
        <taxon>Bacillati</taxon>
        <taxon>Actinomycetota</taxon>
        <taxon>Actinomycetes</taxon>
        <taxon>Mycobacteriales</taxon>
        <taxon>Gordoniaceae</taxon>
        <taxon>Gordonia</taxon>
    </lineage>
</organism>
<feature type="domain" description="HTH cro/C1-type" evidence="1">
    <location>
        <begin position="23"/>
        <end position="69"/>
    </location>
</feature>
<comment type="caution">
    <text evidence="2">The sequence shown here is derived from an EMBL/GenBank/DDBJ whole genome shotgun (WGS) entry which is preliminary data.</text>
</comment>
<dbReference type="EMBL" id="BAFC01000004">
    <property type="protein sequence ID" value="GAB37212.1"/>
    <property type="molecule type" value="Genomic_DNA"/>
</dbReference>
<dbReference type="Pfam" id="PF01381">
    <property type="entry name" value="HTH_3"/>
    <property type="match status" value="1"/>
</dbReference>
<dbReference type="GO" id="GO:0003677">
    <property type="term" value="F:DNA binding"/>
    <property type="evidence" value="ECO:0007669"/>
    <property type="project" value="InterPro"/>
</dbReference>
<dbReference type="SUPFAM" id="SSF47413">
    <property type="entry name" value="lambda repressor-like DNA-binding domains"/>
    <property type="match status" value="1"/>
</dbReference>
<dbReference type="InterPro" id="IPR010982">
    <property type="entry name" value="Lambda_DNA-bd_dom_sf"/>
</dbReference>
<sequence length="156" mass="17468">MVPEPWYSALLNAGFTGPHGDPSLRQLALAVDIHPSTVSRIIHGTNTRGARPEYLGRIAKALRTDPAKVAEWAKSEWREGPGPYTPPAGTEILALRQRETVDRVIRAFIEVNQRARTRRALDSKTVVELAKATRRSRREIADILEEIEGAEIHEMQ</sequence>
<evidence type="ECO:0000313" key="2">
    <source>
        <dbReference type="EMBL" id="GAB37212.1"/>
    </source>
</evidence>
<dbReference type="AlphaFoldDB" id="H5TUQ4"/>
<keyword evidence="3" id="KW-1185">Reference proteome</keyword>
<dbReference type="InterPro" id="IPR001387">
    <property type="entry name" value="Cro/C1-type_HTH"/>
</dbReference>
<dbReference type="Gene3D" id="1.10.260.40">
    <property type="entry name" value="lambda repressor-like DNA-binding domains"/>
    <property type="match status" value="1"/>
</dbReference>
<protein>
    <recommendedName>
        <fullName evidence="1">HTH cro/C1-type domain-containing protein</fullName>
    </recommendedName>
</protein>